<evidence type="ECO:0000256" key="2">
    <source>
        <dbReference type="ARBA" id="ARBA00022517"/>
    </source>
</evidence>
<evidence type="ECO:0000256" key="1">
    <source>
        <dbReference type="ARBA" id="ARBA00008115"/>
    </source>
</evidence>
<evidence type="ECO:0000256" key="3">
    <source>
        <dbReference type="ARBA" id="ARBA00022552"/>
    </source>
</evidence>
<keyword evidence="11" id="KW-1185">Reference proteome</keyword>
<dbReference type="KEGG" id="ccai:NAS2_1597"/>
<comment type="function">
    <text evidence="9">Methyltransferase involved in ribosomal biogenesis. Specifically catalyzes the N1-methylation of the pseudouridine corresponding to position 914 in M.jannaschii 16S rRNA.</text>
</comment>
<comment type="similarity">
    <text evidence="1 9">Belongs to the class IV-like SAM-binding methyltransferase superfamily. RNA methyltransferase NEP1 family.</text>
</comment>
<dbReference type="Gene3D" id="3.40.1280.10">
    <property type="match status" value="1"/>
</dbReference>
<keyword evidence="8 9" id="KW-0694">RNA-binding</keyword>
<evidence type="ECO:0000256" key="9">
    <source>
        <dbReference type="HAMAP-Rule" id="MF_00554"/>
    </source>
</evidence>
<keyword evidence="4 9" id="KW-0489">Methyltransferase</keyword>
<dbReference type="Pfam" id="PF03587">
    <property type="entry name" value="EMG1"/>
    <property type="match status" value="1"/>
</dbReference>
<dbReference type="CDD" id="cd18088">
    <property type="entry name" value="Nep1-like"/>
    <property type="match status" value="1"/>
</dbReference>
<dbReference type="SUPFAM" id="SSF75217">
    <property type="entry name" value="alpha/beta knot"/>
    <property type="match status" value="1"/>
</dbReference>
<evidence type="ECO:0000256" key="6">
    <source>
        <dbReference type="ARBA" id="ARBA00022691"/>
    </source>
</evidence>
<sequence>MIVERLVLVIVEAAVELVPRSISDHPSVRKYAELRGMRPTEVILDRSYHHAAMRGLDEAYKRGRPDISYHILLDAVDSPLYGAGMLSLYLQTRDGMIAELGHGVRLPRSYHRFVGLLEDLYRKGAVTDRNGKPLMRIRRMSLKELFDALSPDTTILLREEGVQTPMEELAVRAASARNPLVGIGGFPAGDFSHQVLGLFPEHVSLGRTSYSASLLACRLVYEVEKHVIMRGMI</sequence>
<reference evidence="10 11" key="1">
    <citation type="journal article" date="2019" name="ISME J.">
        <title>Isolation and characterization of a thermophilic sulfur- and iron-reducing thaumarchaeote from a terrestrial acidic hot spring.</title>
        <authorList>
            <person name="Kato S."/>
            <person name="Itoh T."/>
            <person name="Yuki M."/>
            <person name="Nagamori M."/>
            <person name="Ohnishi M."/>
            <person name="Uematsu K."/>
            <person name="Suzuki K."/>
            <person name="Takashina T."/>
            <person name="Ohkuma M."/>
        </authorList>
    </citation>
    <scope>NUCLEOTIDE SEQUENCE [LARGE SCALE GENOMIC DNA]</scope>
    <source>
        <strain evidence="10 11">NAS-02</strain>
    </source>
</reference>
<evidence type="ECO:0000313" key="10">
    <source>
        <dbReference type="EMBL" id="BBE42974.1"/>
    </source>
</evidence>
<dbReference type="AlphaFoldDB" id="A0A4P2VEZ5"/>
<feature type="binding site" evidence="9">
    <location>
        <begin position="205"/>
        <end position="210"/>
    </location>
    <ligand>
        <name>S-adenosyl-L-methionine</name>
        <dbReference type="ChEBI" id="CHEBI:59789"/>
    </ligand>
</feature>
<evidence type="ECO:0000256" key="5">
    <source>
        <dbReference type="ARBA" id="ARBA00022679"/>
    </source>
</evidence>
<dbReference type="InterPro" id="IPR005304">
    <property type="entry name" value="Rbsml_bgen_MeTrfase_EMG1/NEP1"/>
</dbReference>
<feature type="site" description="Interaction with substrate rRNA" evidence="9">
    <location>
        <position position="105"/>
    </location>
</feature>
<dbReference type="InterPro" id="IPR029026">
    <property type="entry name" value="tRNA_m1G_MTases_N"/>
</dbReference>
<evidence type="ECO:0000256" key="8">
    <source>
        <dbReference type="ARBA" id="ARBA00022884"/>
    </source>
</evidence>
<gene>
    <name evidence="9" type="primary">nep1</name>
    <name evidence="10" type="ORF">NAS2_1597</name>
</gene>
<dbReference type="GO" id="GO:0070475">
    <property type="term" value="P:rRNA base methylation"/>
    <property type="evidence" value="ECO:0007669"/>
    <property type="project" value="InterPro"/>
</dbReference>
<dbReference type="EMBL" id="AP018732">
    <property type="protein sequence ID" value="BBE42974.1"/>
    <property type="molecule type" value="Genomic_DNA"/>
</dbReference>
<dbReference type="InterPro" id="IPR029028">
    <property type="entry name" value="Alpha/beta_knot_MTases"/>
</dbReference>
<dbReference type="EC" id="2.1.1.-" evidence="9"/>
<dbReference type="Proteomes" id="UP000509448">
    <property type="component" value="Chromosome"/>
</dbReference>
<dbReference type="PANTHER" id="PTHR12636">
    <property type="entry name" value="NEP1/MRA1"/>
    <property type="match status" value="1"/>
</dbReference>
<protein>
    <recommendedName>
        <fullName evidence="9">Ribosomal RNA small subunit methyltransferase Nep1</fullName>
        <ecNumber evidence="9">2.1.1.-</ecNumber>
    </recommendedName>
    <alternativeName>
        <fullName evidence="9">16S rRNA (pseudouridine-N1-)-methyltransferase Nep1</fullName>
    </alternativeName>
</protein>
<keyword evidence="3 9" id="KW-0698">rRNA processing</keyword>
<feature type="site" description="Interaction with substrate rRNA" evidence="9">
    <location>
        <position position="64"/>
    </location>
</feature>
<keyword evidence="2 9" id="KW-0690">Ribosome biogenesis</keyword>
<comment type="subunit">
    <text evidence="9">Homodimer.</text>
</comment>
<name>A0A4P2VEZ5_9ARCH</name>
<organism evidence="10 11">
    <name type="scientific">Conexivisphaera calida</name>
    <dbReference type="NCBI Taxonomy" id="1874277"/>
    <lineage>
        <taxon>Archaea</taxon>
        <taxon>Nitrososphaerota</taxon>
        <taxon>Conexivisphaeria</taxon>
        <taxon>Conexivisphaerales</taxon>
        <taxon>Conexivisphaeraceae</taxon>
        <taxon>Conexivisphaera</taxon>
    </lineage>
</organism>
<evidence type="ECO:0000313" key="11">
    <source>
        <dbReference type="Proteomes" id="UP000509448"/>
    </source>
</evidence>
<evidence type="ECO:0000256" key="4">
    <source>
        <dbReference type="ARBA" id="ARBA00022603"/>
    </source>
</evidence>
<feature type="binding site" evidence="9">
    <location>
        <position position="189"/>
    </location>
    <ligand>
        <name>S-adenosyl-L-methionine</name>
        <dbReference type="ChEBI" id="CHEBI:59789"/>
    </ligand>
</feature>
<dbReference type="HAMAP" id="MF_00554">
    <property type="entry name" value="NEP1"/>
    <property type="match status" value="1"/>
</dbReference>
<proteinExistence type="inferred from homology"/>
<comment type="catalytic activity">
    <reaction evidence="9">
        <text>a pseudouridine in rRNA + S-adenosyl-L-methionine = an N(1)-methylpseudouridine in rRNA + S-adenosyl-L-homocysteine + H(+)</text>
        <dbReference type="Rhea" id="RHEA:46696"/>
        <dbReference type="Rhea" id="RHEA-COMP:11634"/>
        <dbReference type="Rhea" id="RHEA-COMP:13933"/>
        <dbReference type="ChEBI" id="CHEBI:15378"/>
        <dbReference type="ChEBI" id="CHEBI:57856"/>
        <dbReference type="ChEBI" id="CHEBI:59789"/>
        <dbReference type="ChEBI" id="CHEBI:65314"/>
        <dbReference type="ChEBI" id="CHEBI:74890"/>
    </reaction>
</comment>
<accession>A0A4P2VEZ5</accession>
<keyword evidence="6 9" id="KW-0949">S-adenosyl-L-methionine</keyword>
<evidence type="ECO:0000256" key="7">
    <source>
        <dbReference type="ARBA" id="ARBA00022730"/>
    </source>
</evidence>
<keyword evidence="7 9" id="KW-0699">rRNA-binding</keyword>
<feature type="binding site" evidence="9">
    <location>
        <position position="184"/>
    </location>
    <ligand>
        <name>S-adenosyl-L-methionine</name>
        <dbReference type="ChEBI" id="CHEBI:59789"/>
    </ligand>
</feature>
<dbReference type="GO" id="GO:0019843">
    <property type="term" value="F:rRNA binding"/>
    <property type="evidence" value="ECO:0007669"/>
    <property type="project" value="UniProtKB-UniRule"/>
</dbReference>
<feature type="site" description="Stabilizes Arg-xx" evidence="9">
    <location>
        <position position="66"/>
    </location>
</feature>
<feature type="site" description="Interaction with substrate rRNA" evidence="9">
    <location>
        <position position="112"/>
    </location>
</feature>
<dbReference type="InterPro" id="IPR023503">
    <property type="entry name" value="Ribosome_NEP1_arc"/>
</dbReference>
<feature type="site" description="Interaction with substrate rRNA" evidence="9">
    <location>
        <position position="108"/>
    </location>
</feature>
<keyword evidence="5 9" id="KW-0808">Transferase</keyword>
<dbReference type="PANTHER" id="PTHR12636:SF5">
    <property type="entry name" value="RIBOSOMAL RNA SMALL SUBUNIT METHYLTRANSFERASE NEP1"/>
    <property type="match status" value="1"/>
</dbReference>
<dbReference type="GO" id="GO:0070037">
    <property type="term" value="F:rRNA (pseudouridine) methyltransferase activity"/>
    <property type="evidence" value="ECO:0007669"/>
    <property type="project" value="UniProtKB-UniRule"/>
</dbReference>